<keyword evidence="3" id="KW-1185">Reference proteome</keyword>
<dbReference type="Gene3D" id="2.40.50.100">
    <property type="match status" value="1"/>
</dbReference>
<accession>A0ABX2G9L2</accession>
<sequence>MSTAPAALRLLQLEAEVRRLESETALLHHLANTLAPLVPHGQAWVLRESGRGRRMQVVTVSGLPVVERAAPLVRGIEARVRHGLVVEGWSGPVALALDPEPAALAGGLEGLALRQAAWMPLPDRDGQVRAGALFLRETAFEPAALTLLGRLGETYAHAWRALPTDRSLALGWRRGRLQGVAALAAAGALLAWPVRLTVIAPAEIVAEAPLVVTAPLAGVIRRIGPDPDSRVETGALLVQFEDLPLRHEMLIERQKLAVAQARVSRLGAAAFRDPQAAHELAIARAELDLAEAGARHAAETLERTRITAPRAGLVLYADRRELEGRPVAVGQDILQLADPARVRLRIDLPVGSTMALERDAEVRWLSEDAPAGGRRARLETIGFQPVVRPGGELVQVLQARLDEGGALPRIGARGSAQLHGPRVPLAWQLLRRPIAALRQAVGW</sequence>
<dbReference type="PANTHER" id="PTHR30097:SF4">
    <property type="entry name" value="SLR6042 PROTEIN"/>
    <property type="match status" value="1"/>
</dbReference>
<protein>
    <recommendedName>
        <fullName evidence="4">HlyD family efflux transporter periplasmic adaptor subunit</fullName>
    </recommendedName>
</protein>
<proteinExistence type="predicted"/>
<dbReference type="RefSeq" id="WP_173807122.1">
    <property type="nucleotide sequence ID" value="NZ_JABSNM010000023.1"/>
</dbReference>
<evidence type="ECO:0000313" key="2">
    <source>
        <dbReference type="EMBL" id="NRT58100.1"/>
    </source>
</evidence>
<comment type="caution">
    <text evidence="2">The sequence shown here is derived from an EMBL/GenBank/DDBJ whole genome shotgun (WGS) entry which is preliminary data.</text>
</comment>
<keyword evidence="1" id="KW-0813">Transport</keyword>
<dbReference type="InterPro" id="IPR051909">
    <property type="entry name" value="MFP_Cation_Efflux"/>
</dbReference>
<name>A0ABX2G9L2_9BURK</name>
<organism evidence="2 3">
    <name type="scientific">Sphaerotilus uruguayifluvii</name>
    <dbReference type="NCBI Taxonomy" id="2735897"/>
    <lineage>
        <taxon>Bacteria</taxon>
        <taxon>Pseudomonadati</taxon>
        <taxon>Pseudomonadota</taxon>
        <taxon>Betaproteobacteria</taxon>
        <taxon>Burkholderiales</taxon>
        <taxon>Sphaerotilaceae</taxon>
        <taxon>Sphaerotilus</taxon>
    </lineage>
</organism>
<reference evidence="2 3" key="1">
    <citation type="submission" date="2020-05" db="EMBL/GenBank/DDBJ databases">
        <title>Genomic Encyclopedia of Type Strains, Phase IV (KMG-V): Genome sequencing to study the core and pangenomes of soil and plant-associated prokaryotes.</title>
        <authorList>
            <person name="Whitman W."/>
        </authorList>
    </citation>
    <scope>NUCLEOTIDE SEQUENCE [LARGE SCALE GENOMIC DNA]</scope>
    <source>
        <strain evidence="2 3">C29</strain>
    </source>
</reference>
<gene>
    <name evidence="2" type="ORF">HNQ01_003866</name>
</gene>
<evidence type="ECO:0008006" key="4">
    <source>
        <dbReference type="Google" id="ProtNLM"/>
    </source>
</evidence>
<dbReference type="SUPFAM" id="SSF111369">
    <property type="entry name" value="HlyD-like secretion proteins"/>
    <property type="match status" value="1"/>
</dbReference>
<evidence type="ECO:0000313" key="3">
    <source>
        <dbReference type="Proteomes" id="UP001516061"/>
    </source>
</evidence>
<dbReference type="PANTHER" id="PTHR30097">
    <property type="entry name" value="CATION EFFLUX SYSTEM PROTEIN CUSB"/>
    <property type="match status" value="1"/>
</dbReference>
<dbReference type="EMBL" id="JABSNM010000023">
    <property type="protein sequence ID" value="NRT58100.1"/>
    <property type="molecule type" value="Genomic_DNA"/>
</dbReference>
<dbReference type="Proteomes" id="UP001516061">
    <property type="component" value="Unassembled WGS sequence"/>
</dbReference>
<evidence type="ECO:0000256" key="1">
    <source>
        <dbReference type="ARBA" id="ARBA00022448"/>
    </source>
</evidence>
<dbReference type="Gene3D" id="1.10.287.470">
    <property type="entry name" value="Helix hairpin bin"/>
    <property type="match status" value="1"/>
</dbReference>